<keyword evidence="1" id="KW-0732">Signal</keyword>
<dbReference type="CDD" id="cd15482">
    <property type="entry name" value="Sialidase_non-viral"/>
    <property type="match status" value="1"/>
</dbReference>
<proteinExistence type="predicted"/>
<accession>A0ABM8CDC0</accession>
<dbReference type="Proteomes" id="UP001163336">
    <property type="component" value="Chromosome"/>
</dbReference>
<protein>
    <recommendedName>
        <fullName evidence="4">Exo-alpha-sialidase</fullName>
    </recommendedName>
</protein>
<dbReference type="SUPFAM" id="SSF50939">
    <property type="entry name" value="Sialidases"/>
    <property type="match status" value="1"/>
</dbReference>
<dbReference type="RefSeq" id="WP_281910889.1">
    <property type="nucleotide sequence ID" value="NZ_AP026966.1"/>
</dbReference>
<reference evidence="2" key="1">
    <citation type="submission" date="2022-11" db="EMBL/GenBank/DDBJ databases">
        <title>Isolation and characterization of PLA-degrading bacterium Massilia sp. from Antarctic soil.</title>
        <authorList>
            <person name="Sato K."/>
            <person name="Gomez-Fuentes C."/>
            <person name="Ahmad S.A."/>
            <person name="Zulkharnain A."/>
        </authorList>
    </citation>
    <scope>NUCLEOTIDE SEQUENCE</scope>
    <source>
        <strain evidence="2">N-3</strain>
    </source>
</reference>
<dbReference type="Gene3D" id="2.120.10.10">
    <property type="match status" value="1"/>
</dbReference>
<feature type="signal peptide" evidence="1">
    <location>
        <begin position="1"/>
        <end position="24"/>
    </location>
</feature>
<evidence type="ECO:0000313" key="3">
    <source>
        <dbReference type="Proteomes" id="UP001163336"/>
    </source>
</evidence>
<evidence type="ECO:0000256" key="1">
    <source>
        <dbReference type="SAM" id="SignalP"/>
    </source>
</evidence>
<gene>
    <name evidence="2" type="ORF">MasN3_47860</name>
</gene>
<dbReference type="InterPro" id="IPR036278">
    <property type="entry name" value="Sialidase_sf"/>
</dbReference>
<keyword evidence="3" id="KW-1185">Reference proteome</keyword>
<feature type="chain" id="PRO_5047121810" description="Exo-alpha-sialidase" evidence="1">
    <location>
        <begin position="25"/>
        <end position="423"/>
    </location>
</feature>
<dbReference type="EMBL" id="AP026966">
    <property type="protein sequence ID" value="BDT61292.1"/>
    <property type="molecule type" value="Genomic_DNA"/>
</dbReference>
<organism evidence="2 3">
    <name type="scientific">Massilia varians</name>
    <dbReference type="NCBI Taxonomy" id="457921"/>
    <lineage>
        <taxon>Bacteria</taxon>
        <taxon>Pseudomonadati</taxon>
        <taxon>Pseudomonadota</taxon>
        <taxon>Betaproteobacteria</taxon>
        <taxon>Burkholderiales</taxon>
        <taxon>Oxalobacteraceae</taxon>
        <taxon>Telluria group</taxon>
        <taxon>Massilia</taxon>
    </lineage>
</organism>
<evidence type="ECO:0000313" key="2">
    <source>
        <dbReference type="EMBL" id="BDT61292.1"/>
    </source>
</evidence>
<name>A0ABM8CDC0_9BURK</name>
<sequence length="423" mass="44833">MRFPVRTRLLVLAALLACMPVRSAPDPRAVHWLPVQDVASGGGTKGPWRQNDSQYDYVDDGTLAFLPGGRLAVAWVDQRRKEVLLRVFTPDGRGHGAAVDVSRSPDTFSWMPRIAADGPDTLHVLWQEIVFSGGAHGGEILYARSIDGGRSFSQPVNLSNSPGGDGKGRLDRDTWSNGSLDLAVDADGKVYVAWTDYDGALWLARSHDGGRGFTPPQRIAGDNALPARGPALALDTGDTLYLAWTVGEDPDADIRVSRSPDRGASFSPPVLVGAKGARADAPRLAFDGGGRLHLVYMEGTGKQPAAIRHVRSEGPELAFGTPRTLSAHGEAAMAPQLAADAQGRVHVAWESAQGLRYIRVANTIVPVTVPHGRPGAGARQGSQQGLLGRKLAAGDGMVALVNSSLAAGHGSRVWLMRGRLPDS</sequence>
<evidence type="ECO:0008006" key="4">
    <source>
        <dbReference type="Google" id="ProtNLM"/>
    </source>
</evidence>